<protein>
    <submittedName>
        <fullName evidence="2">Phosphoadenosine phosphosulfate reductase</fullName>
    </submittedName>
</protein>
<dbReference type="KEGG" id="bcoa:BF29_2522"/>
<dbReference type="PANTHER" id="PTHR43196:SF2">
    <property type="entry name" value="PHOSPHOADENOSINE PHOSPHOSULFATE REDUCTASE"/>
    <property type="match status" value="1"/>
</dbReference>
<dbReference type="SUPFAM" id="SSF52402">
    <property type="entry name" value="Adenine nucleotide alpha hydrolases-like"/>
    <property type="match status" value="1"/>
</dbReference>
<dbReference type="EMBL" id="FQUB01000113">
    <property type="protein sequence ID" value="SHG00111.1"/>
    <property type="molecule type" value="Genomic_DNA"/>
</dbReference>
<sequence length="258" mass="30762">MMTEAEKETYMLRATLPGFKRKVSRSLEIIREALAIEGIKWSASVSFGKDSLVMLDLLSQVMDEIPVYFMDSDYKLPEIYETIELSQERYKINISRAYFADRRPIQEVWEKFGIPGINRTTNMQNKALKVLKKDVSDKWAKEHGYNGIFWGIRKQESAQRKWMVTSFGVTFENKQGFYRCAPIAYWDAKDVWAYIVSRNLDYPKLYDYQKYQTRDWIRNTGWATTDGAERGRIIWLREFYPNYYDELRWMLPKIDAYV</sequence>
<dbReference type="PANTHER" id="PTHR43196">
    <property type="entry name" value="SULFATE ADENYLYLTRANSFERASE SUBUNIT 2"/>
    <property type="match status" value="1"/>
</dbReference>
<feature type="domain" description="Phosphoadenosine phosphosulphate reductase" evidence="1">
    <location>
        <begin position="43"/>
        <end position="207"/>
    </location>
</feature>
<gene>
    <name evidence="2" type="ORF">SAMN02745208_03044</name>
</gene>
<dbReference type="InterPro" id="IPR014729">
    <property type="entry name" value="Rossmann-like_a/b/a_fold"/>
</dbReference>
<evidence type="ECO:0000259" key="1">
    <source>
        <dbReference type="Pfam" id="PF01507"/>
    </source>
</evidence>
<dbReference type="Proteomes" id="UP000184029">
    <property type="component" value="Unassembled WGS sequence"/>
</dbReference>
<organism evidence="2 3">
    <name type="scientific">Heyndrickxia coagulans DSM 1 = ATCC 7050</name>
    <dbReference type="NCBI Taxonomy" id="1121088"/>
    <lineage>
        <taxon>Bacteria</taxon>
        <taxon>Bacillati</taxon>
        <taxon>Bacillota</taxon>
        <taxon>Bacilli</taxon>
        <taxon>Bacillales</taxon>
        <taxon>Bacillaceae</taxon>
        <taxon>Heyndrickxia</taxon>
    </lineage>
</organism>
<evidence type="ECO:0000313" key="3">
    <source>
        <dbReference type="Proteomes" id="UP000184029"/>
    </source>
</evidence>
<dbReference type="Pfam" id="PF01507">
    <property type="entry name" value="PAPS_reduct"/>
    <property type="match status" value="1"/>
</dbReference>
<comment type="caution">
    <text evidence="2">The sequence shown here is derived from an EMBL/GenBank/DDBJ whole genome shotgun (WGS) entry which is preliminary data.</text>
</comment>
<dbReference type="InterPro" id="IPR050128">
    <property type="entry name" value="Sulfate_adenylyltrnsfr_sub2"/>
</dbReference>
<dbReference type="AlphaFoldDB" id="A0A0B5X5D8"/>
<name>A0A0B5X5D8_HEYCO</name>
<dbReference type="HOGENOM" id="CLU_1004070_0_0_9"/>
<dbReference type="Gene3D" id="3.40.50.620">
    <property type="entry name" value="HUPs"/>
    <property type="match status" value="1"/>
</dbReference>
<proteinExistence type="predicted"/>
<accession>A0A0B5X5D8</accession>
<dbReference type="RefSeq" id="WP_029142861.1">
    <property type="nucleotide sequence ID" value="NZ_ALAS01000151.1"/>
</dbReference>
<reference evidence="2 3" key="1">
    <citation type="submission" date="2016-11" db="EMBL/GenBank/DDBJ databases">
        <authorList>
            <person name="Varghese N."/>
            <person name="Submissions S."/>
        </authorList>
    </citation>
    <scope>NUCLEOTIDE SEQUENCE [LARGE SCALE GENOMIC DNA]</scope>
    <source>
        <strain evidence="2 3">DSM 1</strain>
    </source>
</reference>
<dbReference type="GeneID" id="29815230"/>
<dbReference type="GO" id="GO:0003824">
    <property type="term" value="F:catalytic activity"/>
    <property type="evidence" value="ECO:0007669"/>
    <property type="project" value="InterPro"/>
</dbReference>
<dbReference type="InterPro" id="IPR002500">
    <property type="entry name" value="PAPS_reduct_dom"/>
</dbReference>
<dbReference type="KEGG" id="bcoa:BF29_2599"/>
<evidence type="ECO:0000313" key="2">
    <source>
        <dbReference type="EMBL" id="SHG00111.1"/>
    </source>
</evidence>